<evidence type="ECO:0000256" key="6">
    <source>
        <dbReference type="ARBA" id="ARBA00022842"/>
    </source>
</evidence>
<proteinExistence type="inferred from homology"/>
<dbReference type="STRING" id="582667.SAMN05192568_102299"/>
<keyword evidence="11" id="KW-1185">Reference proteome</keyword>
<reference evidence="11" key="1">
    <citation type="submission" date="2016-10" db="EMBL/GenBank/DDBJ databases">
        <authorList>
            <person name="Varghese N."/>
            <person name="Submissions S."/>
        </authorList>
    </citation>
    <scope>NUCLEOTIDE SEQUENCE [LARGE SCALE GENOMIC DNA]</scope>
    <source>
        <strain evidence="11">BL36</strain>
    </source>
</reference>
<evidence type="ECO:0000256" key="8">
    <source>
        <dbReference type="HAMAP-Rule" id="MF_00265"/>
    </source>
</evidence>
<keyword evidence="6 8" id="KW-0460">Magnesium</keyword>
<dbReference type="OrthoDB" id="9796690at2"/>
<accession>A0A1I4NZR0</accession>
<name>A0A1I4NZR0_9HYPH</name>
<evidence type="ECO:0000256" key="7">
    <source>
        <dbReference type="ARBA" id="ARBA00038093"/>
    </source>
</evidence>
<dbReference type="InterPro" id="IPR050556">
    <property type="entry name" value="Type_II_TA_system_RNase"/>
</dbReference>
<dbReference type="PANTHER" id="PTHR33653:SF1">
    <property type="entry name" value="RIBONUCLEASE VAPC2"/>
    <property type="match status" value="1"/>
</dbReference>
<evidence type="ECO:0000256" key="1">
    <source>
        <dbReference type="ARBA" id="ARBA00001946"/>
    </source>
</evidence>
<dbReference type="Proteomes" id="UP000199048">
    <property type="component" value="Unassembled WGS sequence"/>
</dbReference>
<keyword evidence="2 8" id="KW-1277">Toxin-antitoxin system</keyword>
<evidence type="ECO:0000256" key="5">
    <source>
        <dbReference type="ARBA" id="ARBA00022801"/>
    </source>
</evidence>
<dbReference type="AlphaFoldDB" id="A0A1I4NZR0"/>
<dbReference type="Pfam" id="PF01850">
    <property type="entry name" value="PIN"/>
    <property type="match status" value="1"/>
</dbReference>
<keyword evidence="8" id="KW-0800">Toxin</keyword>
<dbReference type="RefSeq" id="WP_092043475.1">
    <property type="nucleotide sequence ID" value="NZ_FOTK01000022.1"/>
</dbReference>
<feature type="binding site" evidence="8">
    <location>
        <position position="103"/>
    </location>
    <ligand>
        <name>Mg(2+)</name>
        <dbReference type="ChEBI" id="CHEBI:18420"/>
    </ligand>
</feature>
<keyword evidence="5 8" id="KW-0378">Hydrolase</keyword>
<keyword evidence="4 8" id="KW-0479">Metal-binding</keyword>
<dbReference type="CDD" id="cd18735">
    <property type="entry name" value="PIN_HiVapC1-like"/>
    <property type="match status" value="1"/>
</dbReference>
<dbReference type="GO" id="GO:0090729">
    <property type="term" value="F:toxin activity"/>
    <property type="evidence" value="ECO:0007669"/>
    <property type="project" value="UniProtKB-KW"/>
</dbReference>
<evidence type="ECO:0000256" key="2">
    <source>
        <dbReference type="ARBA" id="ARBA00022649"/>
    </source>
</evidence>
<dbReference type="InterPro" id="IPR029060">
    <property type="entry name" value="PIN-like_dom_sf"/>
</dbReference>
<dbReference type="GO" id="GO:0016787">
    <property type="term" value="F:hydrolase activity"/>
    <property type="evidence" value="ECO:0007669"/>
    <property type="project" value="UniProtKB-KW"/>
</dbReference>
<organism evidence="10 11">
    <name type="scientific">Methylobacterium pseudosasicola</name>
    <dbReference type="NCBI Taxonomy" id="582667"/>
    <lineage>
        <taxon>Bacteria</taxon>
        <taxon>Pseudomonadati</taxon>
        <taxon>Pseudomonadota</taxon>
        <taxon>Alphaproteobacteria</taxon>
        <taxon>Hyphomicrobiales</taxon>
        <taxon>Methylobacteriaceae</taxon>
        <taxon>Methylobacterium</taxon>
    </lineage>
</organism>
<dbReference type="HAMAP" id="MF_00265">
    <property type="entry name" value="VapC_Nob1"/>
    <property type="match status" value="1"/>
</dbReference>
<dbReference type="PANTHER" id="PTHR33653">
    <property type="entry name" value="RIBONUCLEASE VAPC2"/>
    <property type="match status" value="1"/>
</dbReference>
<gene>
    <name evidence="8" type="primary">vapC</name>
    <name evidence="10" type="ORF">SAMN05192568_102299</name>
</gene>
<dbReference type="Gene3D" id="3.40.50.1010">
    <property type="entry name" value="5'-nuclease"/>
    <property type="match status" value="1"/>
</dbReference>
<sequence length="146" mass="16146">MKPRYMLDTNICIYIRRARPPQVLERFRGLLPGDVVMSPITHGELLFGLEKIRGTSGFDAALQAFARLVEMIPVIALDEAATAHYAAFRAKLQKAGSIIGNNDLWIAAHAKALAVTLVTNNTREFDRLKPALAIENWVDDATRSAT</sequence>
<dbReference type="InterPro" id="IPR002716">
    <property type="entry name" value="PIN_dom"/>
</dbReference>
<evidence type="ECO:0000259" key="9">
    <source>
        <dbReference type="Pfam" id="PF01850"/>
    </source>
</evidence>
<keyword evidence="3 8" id="KW-0540">Nuclease</keyword>
<comment type="similarity">
    <text evidence="7 8">Belongs to the PINc/VapC protein family.</text>
</comment>
<dbReference type="EMBL" id="FOTK01000022">
    <property type="protein sequence ID" value="SFM20593.1"/>
    <property type="molecule type" value="Genomic_DNA"/>
</dbReference>
<protein>
    <recommendedName>
        <fullName evidence="8">Ribonuclease VapC</fullName>
        <shortName evidence="8">RNase VapC</shortName>
        <ecNumber evidence="8">3.1.-.-</ecNumber>
    </recommendedName>
    <alternativeName>
        <fullName evidence="8">Toxin VapC</fullName>
    </alternativeName>
</protein>
<evidence type="ECO:0000256" key="3">
    <source>
        <dbReference type="ARBA" id="ARBA00022722"/>
    </source>
</evidence>
<comment type="cofactor">
    <cofactor evidence="1 8">
        <name>Mg(2+)</name>
        <dbReference type="ChEBI" id="CHEBI:18420"/>
    </cofactor>
</comment>
<keyword evidence="10" id="KW-0255">Endonuclease</keyword>
<evidence type="ECO:0000256" key="4">
    <source>
        <dbReference type="ARBA" id="ARBA00022723"/>
    </source>
</evidence>
<dbReference type="GO" id="GO:0004519">
    <property type="term" value="F:endonuclease activity"/>
    <property type="evidence" value="ECO:0007669"/>
    <property type="project" value="UniProtKB-KW"/>
</dbReference>
<dbReference type="GO" id="GO:0000287">
    <property type="term" value="F:magnesium ion binding"/>
    <property type="evidence" value="ECO:0007669"/>
    <property type="project" value="UniProtKB-UniRule"/>
</dbReference>
<comment type="function">
    <text evidence="8">Toxic component of a toxin-antitoxin (TA) system. An RNase.</text>
</comment>
<feature type="domain" description="PIN" evidence="9">
    <location>
        <begin position="5"/>
        <end position="128"/>
    </location>
</feature>
<feature type="binding site" evidence="8">
    <location>
        <position position="8"/>
    </location>
    <ligand>
        <name>Mg(2+)</name>
        <dbReference type="ChEBI" id="CHEBI:18420"/>
    </ligand>
</feature>
<dbReference type="EC" id="3.1.-.-" evidence="8"/>
<dbReference type="InterPro" id="IPR022907">
    <property type="entry name" value="VapC_family"/>
</dbReference>
<evidence type="ECO:0000313" key="10">
    <source>
        <dbReference type="EMBL" id="SFM20593.1"/>
    </source>
</evidence>
<evidence type="ECO:0000313" key="11">
    <source>
        <dbReference type="Proteomes" id="UP000199048"/>
    </source>
</evidence>
<dbReference type="SUPFAM" id="SSF88723">
    <property type="entry name" value="PIN domain-like"/>
    <property type="match status" value="1"/>
</dbReference>
<dbReference type="GO" id="GO:0004540">
    <property type="term" value="F:RNA nuclease activity"/>
    <property type="evidence" value="ECO:0007669"/>
    <property type="project" value="InterPro"/>
</dbReference>